<evidence type="ECO:0000256" key="10">
    <source>
        <dbReference type="ARBA" id="ARBA00023315"/>
    </source>
</evidence>
<dbReference type="Pfam" id="PF03982">
    <property type="entry name" value="DAGAT"/>
    <property type="match status" value="1"/>
</dbReference>
<reference evidence="12" key="1">
    <citation type="journal article" date="2020" name="J Insects Food Feed">
        <title>The yellow mealworm (Tenebrio molitor) genome: a resource for the emerging insects as food and feed industry.</title>
        <authorList>
            <person name="Eriksson T."/>
            <person name="Andere A."/>
            <person name="Kelstrup H."/>
            <person name="Emery V."/>
            <person name="Picard C."/>
        </authorList>
    </citation>
    <scope>NUCLEOTIDE SEQUENCE</scope>
    <source>
        <strain evidence="12">Stoneville</strain>
        <tissue evidence="12">Whole head</tissue>
    </source>
</reference>
<dbReference type="GO" id="GO:0004144">
    <property type="term" value="F:diacylglycerol O-acyltransferase activity"/>
    <property type="evidence" value="ECO:0007669"/>
    <property type="project" value="TreeGrafter"/>
</dbReference>
<comment type="similarity">
    <text evidence="2 11">Belongs to the diacylglycerol acyltransferase family.</text>
</comment>
<evidence type="ECO:0000256" key="2">
    <source>
        <dbReference type="ARBA" id="ARBA00005420"/>
    </source>
</evidence>
<evidence type="ECO:0000256" key="8">
    <source>
        <dbReference type="ARBA" id="ARBA00023098"/>
    </source>
</evidence>
<keyword evidence="4 11" id="KW-0808">Transferase</keyword>
<proteinExistence type="inferred from homology"/>
<gene>
    <name evidence="12" type="ORF">GEV33_002275</name>
</gene>
<sequence length="357" mass="40607">MKLVGIEFAPLCVPMHRRYEVLAGAGAFLSFAIGGFLGLFICLYLLFTPLWFLVLLYLAWMYLDRHTCENGGRTSVWVLNWRWWYHLKNYFPVDLDCVPGLALNAKRNYLFCCFPHGVLPVGPFSALASGCNKFHKSYPEFIVKTAVVPQLFLQPFLRELALGMGMISCSANSLNYELSRPEGGHIVTLMPGGAMEVYNVQPGKYKFVVKNRKGFVKLALRNGSPLVPVISFGEIDVLDQIEIPGLRKYQEFFRKYLGFVPVIFNGRGFFQYSFGVIPRRKPITTVGKIVISTHLVRTLIECFSSVGAPIEVSKTENPTNEQVKELHDKFVQALVALFEEYKHKYLLNPEEQQLELQ</sequence>
<dbReference type="GO" id="GO:0005789">
    <property type="term" value="C:endoplasmic reticulum membrane"/>
    <property type="evidence" value="ECO:0007669"/>
    <property type="project" value="UniProtKB-SubCell"/>
</dbReference>
<protein>
    <recommendedName>
        <fullName evidence="11">Acyltransferase</fullName>
        <ecNumber evidence="11">2.3.1.-</ecNumber>
    </recommendedName>
</protein>
<organism evidence="12 13">
    <name type="scientific">Tenebrio molitor</name>
    <name type="common">Yellow mealworm beetle</name>
    <dbReference type="NCBI Taxonomy" id="7067"/>
    <lineage>
        <taxon>Eukaryota</taxon>
        <taxon>Metazoa</taxon>
        <taxon>Ecdysozoa</taxon>
        <taxon>Arthropoda</taxon>
        <taxon>Hexapoda</taxon>
        <taxon>Insecta</taxon>
        <taxon>Pterygota</taxon>
        <taxon>Neoptera</taxon>
        <taxon>Endopterygota</taxon>
        <taxon>Coleoptera</taxon>
        <taxon>Polyphaga</taxon>
        <taxon>Cucujiformia</taxon>
        <taxon>Tenebrionidae</taxon>
        <taxon>Tenebrio</taxon>
    </lineage>
</organism>
<dbReference type="PANTHER" id="PTHR12317">
    <property type="entry name" value="DIACYLGLYCEROL O-ACYLTRANSFERASE"/>
    <property type="match status" value="1"/>
</dbReference>
<dbReference type="InterPro" id="IPR007130">
    <property type="entry name" value="DAGAT"/>
</dbReference>
<keyword evidence="6 11" id="KW-0256">Endoplasmic reticulum</keyword>
<keyword evidence="13" id="KW-1185">Reference proteome</keyword>
<dbReference type="EC" id="2.3.1.-" evidence="11"/>
<accession>A0A8J6HRT5</accession>
<dbReference type="Proteomes" id="UP000719412">
    <property type="component" value="Unassembled WGS sequence"/>
</dbReference>
<dbReference type="PANTHER" id="PTHR12317:SF79">
    <property type="entry name" value="ACYLTRANSFERASE"/>
    <property type="match status" value="1"/>
</dbReference>
<feature type="transmembrane region" description="Helical" evidence="11">
    <location>
        <begin position="21"/>
        <end position="40"/>
    </location>
</feature>
<reference evidence="12" key="2">
    <citation type="submission" date="2021-08" db="EMBL/GenBank/DDBJ databases">
        <authorList>
            <person name="Eriksson T."/>
        </authorList>
    </citation>
    <scope>NUCLEOTIDE SEQUENCE</scope>
    <source>
        <strain evidence="12">Stoneville</strain>
        <tissue evidence="12">Whole head</tissue>
    </source>
</reference>
<comment type="caution">
    <text evidence="12">The sequence shown here is derived from an EMBL/GenBank/DDBJ whole genome shotgun (WGS) entry which is preliminary data.</text>
</comment>
<evidence type="ECO:0000313" key="13">
    <source>
        <dbReference type="Proteomes" id="UP000719412"/>
    </source>
</evidence>
<evidence type="ECO:0000256" key="6">
    <source>
        <dbReference type="ARBA" id="ARBA00022824"/>
    </source>
</evidence>
<evidence type="ECO:0000256" key="4">
    <source>
        <dbReference type="ARBA" id="ARBA00022679"/>
    </source>
</evidence>
<keyword evidence="8" id="KW-0443">Lipid metabolism</keyword>
<evidence type="ECO:0000313" key="12">
    <source>
        <dbReference type="EMBL" id="KAH0820516.1"/>
    </source>
</evidence>
<name>A0A8J6HRT5_TENMO</name>
<keyword evidence="5 11" id="KW-0812">Transmembrane</keyword>
<evidence type="ECO:0000256" key="11">
    <source>
        <dbReference type="RuleBase" id="RU367023"/>
    </source>
</evidence>
<dbReference type="CDD" id="cd07987">
    <property type="entry name" value="LPLAT_MGAT-like"/>
    <property type="match status" value="1"/>
</dbReference>
<keyword evidence="9 11" id="KW-0472">Membrane</keyword>
<evidence type="ECO:0000256" key="5">
    <source>
        <dbReference type="ARBA" id="ARBA00022692"/>
    </source>
</evidence>
<comment type="caution">
    <text evidence="11">Lacks conserved residue(s) required for the propagation of feature annotation.</text>
</comment>
<comment type="subcellular location">
    <subcellularLocation>
        <location evidence="1 11">Endoplasmic reticulum membrane</location>
        <topology evidence="1 11">Multi-pass membrane protein</topology>
    </subcellularLocation>
</comment>
<evidence type="ECO:0000256" key="1">
    <source>
        <dbReference type="ARBA" id="ARBA00004477"/>
    </source>
</evidence>
<evidence type="ECO:0000256" key="3">
    <source>
        <dbReference type="ARBA" id="ARBA00022516"/>
    </source>
</evidence>
<evidence type="ECO:0000256" key="7">
    <source>
        <dbReference type="ARBA" id="ARBA00022989"/>
    </source>
</evidence>
<dbReference type="GO" id="GO:0019432">
    <property type="term" value="P:triglyceride biosynthetic process"/>
    <property type="evidence" value="ECO:0007669"/>
    <property type="project" value="TreeGrafter"/>
</dbReference>
<keyword evidence="7 11" id="KW-1133">Transmembrane helix</keyword>
<keyword evidence="10" id="KW-0012">Acyltransferase</keyword>
<dbReference type="AlphaFoldDB" id="A0A8J6HRT5"/>
<keyword evidence="3" id="KW-0444">Lipid biosynthesis</keyword>
<dbReference type="EMBL" id="JABDTM020011686">
    <property type="protein sequence ID" value="KAH0820516.1"/>
    <property type="molecule type" value="Genomic_DNA"/>
</dbReference>
<evidence type="ECO:0000256" key="9">
    <source>
        <dbReference type="ARBA" id="ARBA00023136"/>
    </source>
</evidence>